<comment type="caution">
    <text evidence="4">The sequence shown here is derived from an EMBL/GenBank/DDBJ whole genome shotgun (WGS) entry which is preliminary data.</text>
</comment>
<dbReference type="Gene3D" id="2.40.50.100">
    <property type="match status" value="1"/>
</dbReference>
<reference evidence="4 5" key="1">
    <citation type="submission" date="2016-02" db="EMBL/GenBank/DDBJ databases">
        <title>Draft genome sequence of Aeromonas trota strain 1999lcr isolated from cerebrospinal fluid (CSF).</title>
        <authorList>
            <person name="Dallagassa C.B."/>
            <person name="Prediger K.C."/>
            <person name="Weiss V.A."/>
            <person name="Assis F.E."/>
            <person name="Baura V."/>
            <person name="Cruz L.M."/>
            <person name="Souza E.M."/>
            <person name="Pedrosa F.O."/>
            <person name="Fadel-Picheth C.M."/>
        </authorList>
    </citation>
    <scope>NUCLEOTIDE SEQUENCE [LARGE SCALE GENOMIC DNA]</scope>
    <source>
        <strain evidence="4 5">1999lcr</strain>
    </source>
</reference>
<dbReference type="EMBL" id="JMGO02000003">
    <property type="protein sequence ID" value="KXU80687.1"/>
    <property type="molecule type" value="Genomic_DNA"/>
</dbReference>
<sequence>MTPVFTRMVTRMLMTAALLAGSLGTARAQEKVVTLADVTQGETAASIWVSGTVASRQQAALSAEVSGRVEWIAEFGSRVKAGDELLRLDSAALQLSLEQARAEQAKWESNVRFARAEFGRLATLHRQKSTSQSQYDKARYDVEQAELAERLARVQVRQIEEQLRRSHIFAPFDGVVNNHFIQPGEHVDAGERALELVNPDQPDIRLQAPIVWAGRLAPQTRLRVEGEQLSGHGVYYQRAVSADPKSRLIELRLKPGAGRFIIGSPVRVALPLGEQQSMQLPRDALVLGSEGSVVYRVEQGEKGLKVNRIPVTVLFGDSQQVAVSGALKAGDRVVVRGAGSLRDGDTVTLFEG</sequence>
<dbReference type="GO" id="GO:1990281">
    <property type="term" value="C:efflux pump complex"/>
    <property type="evidence" value="ECO:0007669"/>
    <property type="project" value="TreeGrafter"/>
</dbReference>
<feature type="domain" description="CzcB-like barrel-sandwich hybrid" evidence="3">
    <location>
        <begin position="59"/>
        <end position="195"/>
    </location>
</feature>
<name>A0A175VJP9_AEREN</name>
<accession>A0A175VJP9</accession>
<dbReference type="Proteomes" id="UP000078435">
    <property type="component" value="Unassembled WGS sequence"/>
</dbReference>
<evidence type="ECO:0000313" key="4">
    <source>
        <dbReference type="EMBL" id="KXU80687.1"/>
    </source>
</evidence>
<dbReference type="Pfam" id="PF25973">
    <property type="entry name" value="BSH_CzcB"/>
    <property type="match status" value="1"/>
</dbReference>
<gene>
    <name evidence="4" type="ORF">LCR_11400</name>
</gene>
<dbReference type="PANTHER" id="PTHR30469">
    <property type="entry name" value="MULTIDRUG RESISTANCE PROTEIN MDTA"/>
    <property type="match status" value="1"/>
</dbReference>
<dbReference type="GO" id="GO:0015562">
    <property type="term" value="F:efflux transmembrane transporter activity"/>
    <property type="evidence" value="ECO:0007669"/>
    <property type="project" value="TreeGrafter"/>
</dbReference>
<dbReference type="Gene3D" id="1.10.287.470">
    <property type="entry name" value="Helix hairpin bin"/>
    <property type="match status" value="1"/>
</dbReference>
<keyword evidence="2" id="KW-0732">Signal</keyword>
<dbReference type="AlphaFoldDB" id="A0A175VJP9"/>
<dbReference type="NCBIfam" id="TIGR01730">
    <property type="entry name" value="RND_mfp"/>
    <property type="match status" value="1"/>
</dbReference>
<proteinExistence type="inferred from homology"/>
<dbReference type="Gene3D" id="2.40.420.20">
    <property type="match status" value="1"/>
</dbReference>
<evidence type="ECO:0000313" key="5">
    <source>
        <dbReference type="Proteomes" id="UP000078435"/>
    </source>
</evidence>
<dbReference type="InterPro" id="IPR006143">
    <property type="entry name" value="RND_pump_MFP"/>
</dbReference>
<organism evidence="4 5">
    <name type="scientific">Aeromonas enteropelogenes</name>
    <name type="common">Aeromonas trota</name>
    <dbReference type="NCBI Taxonomy" id="29489"/>
    <lineage>
        <taxon>Bacteria</taxon>
        <taxon>Pseudomonadati</taxon>
        <taxon>Pseudomonadota</taxon>
        <taxon>Gammaproteobacteria</taxon>
        <taxon>Aeromonadales</taxon>
        <taxon>Aeromonadaceae</taxon>
        <taxon>Aeromonas</taxon>
    </lineage>
</organism>
<dbReference type="InterPro" id="IPR058647">
    <property type="entry name" value="BSH_CzcB-like"/>
</dbReference>
<feature type="chain" id="PRO_5008043045" evidence="2">
    <location>
        <begin position="29"/>
        <end position="352"/>
    </location>
</feature>
<dbReference type="Gene3D" id="2.40.30.170">
    <property type="match status" value="1"/>
</dbReference>
<dbReference type="PANTHER" id="PTHR30469:SF15">
    <property type="entry name" value="HLYD FAMILY OF SECRETION PROTEINS"/>
    <property type="match status" value="1"/>
</dbReference>
<feature type="signal peptide" evidence="2">
    <location>
        <begin position="1"/>
        <end position="28"/>
    </location>
</feature>
<dbReference type="SUPFAM" id="SSF111369">
    <property type="entry name" value="HlyD-like secretion proteins"/>
    <property type="match status" value="1"/>
</dbReference>
<comment type="similarity">
    <text evidence="1">Belongs to the membrane fusion protein (MFP) (TC 8.A.1) family.</text>
</comment>
<evidence type="ECO:0000256" key="1">
    <source>
        <dbReference type="ARBA" id="ARBA00009477"/>
    </source>
</evidence>
<protein>
    <submittedName>
        <fullName evidence="4">Efflux transporter periplasmic adaptor subunit</fullName>
    </submittedName>
</protein>
<evidence type="ECO:0000256" key="2">
    <source>
        <dbReference type="SAM" id="SignalP"/>
    </source>
</evidence>
<evidence type="ECO:0000259" key="3">
    <source>
        <dbReference type="Pfam" id="PF25973"/>
    </source>
</evidence>